<evidence type="ECO:0000256" key="6">
    <source>
        <dbReference type="ARBA" id="ARBA00022777"/>
    </source>
</evidence>
<sequence>MLESRSVAKATVSLVSLALVEELNHRVVNEYAEAISSLSLAASSTGDPIAKAAIDRAASRLRDHAAAHRTLMPPAVPDDADLGAHVSRICEAFTRATLAQRRVRLVLTTAEVRLPADQCWRIGLILVELIRNAARHGLGGSEGQISVSIEERIGILVCEVRDNGRPSVRTVPGRGQGLIRGLVNELGGRVDWSFTVEGAVATMRIPVEAPTMLGDFSAKWSEVA</sequence>
<dbReference type="EC" id="2.7.13.3" evidence="2"/>
<evidence type="ECO:0000256" key="2">
    <source>
        <dbReference type="ARBA" id="ARBA00012438"/>
    </source>
</evidence>
<dbReference type="PANTHER" id="PTHR41523:SF7">
    <property type="entry name" value="HISTIDINE KINASE"/>
    <property type="match status" value="1"/>
</dbReference>
<dbReference type="InterPro" id="IPR003594">
    <property type="entry name" value="HATPase_dom"/>
</dbReference>
<evidence type="ECO:0000313" key="9">
    <source>
        <dbReference type="EMBL" id="MVO77602.1"/>
    </source>
</evidence>
<evidence type="ECO:0000256" key="4">
    <source>
        <dbReference type="ARBA" id="ARBA00022679"/>
    </source>
</evidence>
<gene>
    <name evidence="9" type="ORF">GON01_06595</name>
</gene>
<reference evidence="9 10" key="1">
    <citation type="submission" date="2019-12" db="EMBL/GenBank/DDBJ databases">
        <authorList>
            <person name="Huq M.A."/>
        </authorList>
    </citation>
    <scope>NUCLEOTIDE SEQUENCE [LARGE SCALE GENOMIC DNA]</scope>
    <source>
        <strain evidence="9 10">MAH-20</strain>
    </source>
</reference>
<protein>
    <recommendedName>
        <fullName evidence="2">histidine kinase</fullName>
        <ecNumber evidence="2">2.7.13.3</ecNumber>
    </recommendedName>
</protein>
<evidence type="ECO:0000256" key="7">
    <source>
        <dbReference type="ARBA" id="ARBA00022840"/>
    </source>
</evidence>
<dbReference type="Proteomes" id="UP000441389">
    <property type="component" value="Unassembled WGS sequence"/>
</dbReference>
<dbReference type="GO" id="GO:0004673">
    <property type="term" value="F:protein histidine kinase activity"/>
    <property type="evidence" value="ECO:0007669"/>
    <property type="project" value="UniProtKB-EC"/>
</dbReference>
<feature type="domain" description="Histidine kinase/HSP90-like ATPase" evidence="8">
    <location>
        <begin position="117"/>
        <end position="209"/>
    </location>
</feature>
<dbReference type="RefSeq" id="WP_157026577.1">
    <property type="nucleotide sequence ID" value="NZ_WQMS01000007.1"/>
</dbReference>
<dbReference type="Gene3D" id="3.30.565.10">
    <property type="entry name" value="Histidine kinase-like ATPase, C-terminal domain"/>
    <property type="match status" value="1"/>
</dbReference>
<dbReference type="SUPFAM" id="SSF55874">
    <property type="entry name" value="ATPase domain of HSP90 chaperone/DNA topoisomerase II/histidine kinase"/>
    <property type="match status" value="1"/>
</dbReference>
<organism evidence="9 10">
    <name type="scientific">Sphingomonas horti</name>
    <dbReference type="NCBI Taxonomy" id="2682842"/>
    <lineage>
        <taxon>Bacteria</taxon>
        <taxon>Pseudomonadati</taxon>
        <taxon>Pseudomonadota</taxon>
        <taxon>Alphaproteobacteria</taxon>
        <taxon>Sphingomonadales</taxon>
        <taxon>Sphingomonadaceae</taxon>
        <taxon>Sphingomonas</taxon>
    </lineage>
</organism>
<keyword evidence="10" id="KW-1185">Reference proteome</keyword>
<dbReference type="InterPro" id="IPR036890">
    <property type="entry name" value="HATPase_C_sf"/>
</dbReference>
<dbReference type="EMBL" id="WQMS01000007">
    <property type="protein sequence ID" value="MVO77602.1"/>
    <property type="molecule type" value="Genomic_DNA"/>
</dbReference>
<proteinExistence type="predicted"/>
<evidence type="ECO:0000259" key="8">
    <source>
        <dbReference type="SMART" id="SM00387"/>
    </source>
</evidence>
<comment type="caution">
    <text evidence="9">The sequence shown here is derived from an EMBL/GenBank/DDBJ whole genome shotgun (WGS) entry which is preliminary data.</text>
</comment>
<dbReference type="SMART" id="SM00387">
    <property type="entry name" value="HATPase_c"/>
    <property type="match status" value="1"/>
</dbReference>
<dbReference type="CDD" id="cd16936">
    <property type="entry name" value="HATPase_RsbW-like"/>
    <property type="match status" value="1"/>
</dbReference>
<dbReference type="Pfam" id="PF07568">
    <property type="entry name" value="HisKA_2"/>
    <property type="match status" value="1"/>
</dbReference>
<keyword evidence="6" id="KW-0418">Kinase</keyword>
<keyword evidence="4" id="KW-0808">Transferase</keyword>
<dbReference type="GO" id="GO:0005524">
    <property type="term" value="F:ATP binding"/>
    <property type="evidence" value="ECO:0007669"/>
    <property type="project" value="UniProtKB-KW"/>
</dbReference>
<name>A0A6I4IZA0_9SPHN</name>
<dbReference type="PANTHER" id="PTHR41523">
    <property type="entry name" value="TWO-COMPONENT SYSTEM SENSOR PROTEIN"/>
    <property type="match status" value="1"/>
</dbReference>
<dbReference type="AlphaFoldDB" id="A0A6I4IZA0"/>
<dbReference type="InterPro" id="IPR011495">
    <property type="entry name" value="Sig_transdc_His_kin_sub2_dim/P"/>
</dbReference>
<evidence type="ECO:0000256" key="1">
    <source>
        <dbReference type="ARBA" id="ARBA00000085"/>
    </source>
</evidence>
<dbReference type="Pfam" id="PF13581">
    <property type="entry name" value="HATPase_c_2"/>
    <property type="match status" value="1"/>
</dbReference>
<keyword evidence="5" id="KW-0547">Nucleotide-binding</keyword>
<comment type="catalytic activity">
    <reaction evidence="1">
        <text>ATP + protein L-histidine = ADP + protein N-phospho-L-histidine.</text>
        <dbReference type="EC" id="2.7.13.3"/>
    </reaction>
</comment>
<evidence type="ECO:0000256" key="5">
    <source>
        <dbReference type="ARBA" id="ARBA00022741"/>
    </source>
</evidence>
<evidence type="ECO:0000313" key="10">
    <source>
        <dbReference type="Proteomes" id="UP000441389"/>
    </source>
</evidence>
<keyword evidence="7" id="KW-0067">ATP-binding</keyword>
<keyword evidence="3" id="KW-0597">Phosphoprotein</keyword>
<evidence type="ECO:0000256" key="3">
    <source>
        <dbReference type="ARBA" id="ARBA00022553"/>
    </source>
</evidence>
<accession>A0A6I4IZA0</accession>